<sequence>MTSSALGEARGSVRLLPTKNHPVPTSAFRTGAPRSRLNETETVRFLTFAIRHRHRIVASRVTWRLRQCESPTLRFCHTKRNIRQRGNASARPQFHFDLFRCDILYHVPMYYRQ</sequence>
<reference evidence="2" key="1">
    <citation type="submission" date="2016-07" db="EMBL/GenBank/DDBJ databases">
        <authorList>
            <person name="Bretaudeau A."/>
        </authorList>
    </citation>
    <scope>NUCLEOTIDE SEQUENCE</scope>
    <source>
        <strain evidence="2">Rice</strain>
        <tissue evidence="2">Whole body</tissue>
    </source>
</reference>
<gene>
    <name evidence="2" type="ORF">SFRICE_025224</name>
</gene>
<dbReference type="AlphaFoldDB" id="A0A2H1WVC2"/>
<dbReference type="EMBL" id="ODYU01011335">
    <property type="protein sequence ID" value="SOQ57015.1"/>
    <property type="molecule type" value="Genomic_DNA"/>
</dbReference>
<feature type="region of interest" description="Disordered" evidence="1">
    <location>
        <begin position="1"/>
        <end position="34"/>
    </location>
</feature>
<organism evidence="2">
    <name type="scientific">Spodoptera frugiperda</name>
    <name type="common">Fall armyworm</name>
    <dbReference type="NCBI Taxonomy" id="7108"/>
    <lineage>
        <taxon>Eukaryota</taxon>
        <taxon>Metazoa</taxon>
        <taxon>Ecdysozoa</taxon>
        <taxon>Arthropoda</taxon>
        <taxon>Hexapoda</taxon>
        <taxon>Insecta</taxon>
        <taxon>Pterygota</taxon>
        <taxon>Neoptera</taxon>
        <taxon>Endopterygota</taxon>
        <taxon>Lepidoptera</taxon>
        <taxon>Glossata</taxon>
        <taxon>Ditrysia</taxon>
        <taxon>Noctuoidea</taxon>
        <taxon>Noctuidae</taxon>
        <taxon>Amphipyrinae</taxon>
        <taxon>Spodoptera</taxon>
    </lineage>
</organism>
<name>A0A2H1WVC2_SPOFR</name>
<evidence type="ECO:0000313" key="2">
    <source>
        <dbReference type="EMBL" id="SOQ57015.1"/>
    </source>
</evidence>
<proteinExistence type="predicted"/>
<evidence type="ECO:0000256" key="1">
    <source>
        <dbReference type="SAM" id="MobiDB-lite"/>
    </source>
</evidence>
<accession>A0A2H1WVC2</accession>
<protein>
    <submittedName>
        <fullName evidence="2">SFRICE_025224</fullName>
    </submittedName>
</protein>